<name>A0AAJ5W2B2_9MICO</name>
<proteinExistence type="predicted"/>
<gene>
    <name evidence="1" type="ORF">P0Y48_14035</name>
</gene>
<reference evidence="1" key="1">
    <citation type="submission" date="2023-03" db="EMBL/GenBank/DDBJ databases">
        <title>Andean soil-derived lignocellulolytic bacterial consortium as a source of novel taxa and putative plastic-active enzymes.</title>
        <authorList>
            <person name="Diaz-Garcia L."/>
            <person name="Chuvochina M."/>
            <person name="Feuerriegel G."/>
            <person name="Bunk B."/>
            <person name="Sproer C."/>
            <person name="Streit W.R."/>
            <person name="Rodriguez L.M."/>
            <person name="Overmann J."/>
            <person name="Jimenez D.J."/>
        </authorList>
    </citation>
    <scope>NUCLEOTIDE SEQUENCE</scope>
    <source>
        <strain evidence="1">MAG 4610</strain>
    </source>
</reference>
<sequence length="95" mass="10328">MADMVRLDLGEIAATASRAERIRRTFDASDDSARRAADACGHDDLADTVRRFASTWDDRRRGMAEALGTLGGVLEDIRTAFTQIDLELGSAAGER</sequence>
<evidence type="ECO:0000313" key="2">
    <source>
        <dbReference type="Proteomes" id="UP001213972"/>
    </source>
</evidence>
<evidence type="ECO:0000313" key="1">
    <source>
        <dbReference type="EMBL" id="WEK13558.1"/>
    </source>
</evidence>
<protein>
    <submittedName>
        <fullName evidence="1">Uncharacterized protein</fullName>
    </submittedName>
</protein>
<dbReference type="Proteomes" id="UP001213972">
    <property type="component" value="Chromosome"/>
</dbReference>
<dbReference type="EMBL" id="CP119321">
    <property type="protein sequence ID" value="WEK13558.1"/>
    <property type="molecule type" value="Genomic_DNA"/>
</dbReference>
<accession>A0AAJ5W2B2</accession>
<dbReference type="AlphaFoldDB" id="A0AAJ5W2B2"/>
<organism evidence="1 2">
    <name type="scientific">Candidatus Microbacterium phytovorans</name>
    <dbReference type="NCBI Taxonomy" id="3121374"/>
    <lineage>
        <taxon>Bacteria</taxon>
        <taxon>Bacillati</taxon>
        <taxon>Actinomycetota</taxon>
        <taxon>Actinomycetes</taxon>
        <taxon>Micrococcales</taxon>
        <taxon>Microbacteriaceae</taxon>
        <taxon>Microbacterium</taxon>
    </lineage>
</organism>